<organism evidence="2 3">
    <name type="scientific">Panagrolaimus davidi</name>
    <dbReference type="NCBI Taxonomy" id="227884"/>
    <lineage>
        <taxon>Eukaryota</taxon>
        <taxon>Metazoa</taxon>
        <taxon>Ecdysozoa</taxon>
        <taxon>Nematoda</taxon>
        <taxon>Chromadorea</taxon>
        <taxon>Rhabditida</taxon>
        <taxon>Tylenchina</taxon>
        <taxon>Panagrolaimomorpha</taxon>
        <taxon>Panagrolaimoidea</taxon>
        <taxon>Panagrolaimidae</taxon>
        <taxon>Panagrolaimus</taxon>
    </lineage>
</organism>
<evidence type="ECO:0000313" key="2">
    <source>
        <dbReference type="Proteomes" id="UP000887578"/>
    </source>
</evidence>
<sequence length="339" mass="37855">MPPLYSIIKQGNERKVMSAGHDYLSKCNLFYSKKYYEIVINCKNSHGYIVKSNKKGTQKFKPAGEIDAKDIESEIQRLVFSLKTAISKPGADVDRFERMKQEMEKLINTGVNADSDLTIDLLNDTTEQLALLDIKDLPEKTQTAVATSSVDDSAADGSIICLSDSSDAGKNKSDISNARSIVVPSAPVENIEKNLAKEEIQGSDTKEKEDDSIATNPPELIELRLMDGKKLDRRFLKKPMKVLVNSLENRILEEREMPDFGDDEYPIMDDLKNYFDVDCSVKPAFEKYCKEKKIRPSCSHLVNFLLQTFFLSKPNQKGGSDKSSGGSSKSKSKGKKNGK</sequence>
<feature type="compositionally biased region" description="Low complexity" evidence="1">
    <location>
        <begin position="317"/>
        <end position="329"/>
    </location>
</feature>
<protein>
    <submittedName>
        <fullName evidence="3">Uncharacterized protein</fullName>
    </submittedName>
</protein>
<feature type="compositionally biased region" description="Basic residues" evidence="1">
    <location>
        <begin position="330"/>
        <end position="339"/>
    </location>
</feature>
<feature type="region of interest" description="Disordered" evidence="1">
    <location>
        <begin position="313"/>
        <end position="339"/>
    </location>
</feature>
<name>A0A914QRD5_9BILA</name>
<evidence type="ECO:0000256" key="1">
    <source>
        <dbReference type="SAM" id="MobiDB-lite"/>
    </source>
</evidence>
<dbReference type="AlphaFoldDB" id="A0A914QRD5"/>
<accession>A0A914QRD5</accession>
<evidence type="ECO:0000313" key="3">
    <source>
        <dbReference type="WBParaSite" id="PDA_v2.g29943.t1"/>
    </source>
</evidence>
<feature type="compositionally biased region" description="Basic and acidic residues" evidence="1">
    <location>
        <begin position="195"/>
        <end position="211"/>
    </location>
</feature>
<reference evidence="3" key="1">
    <citation type="submission" date="2022-11" db="UniProtKB">
        <authorList>
            <consortium name="WormBaseParasite"/>
        </authorList>
    </citation>
    <scope>IDENTIFICATION</scope>
</reference>
<feature type="region of interest" description="Disordered" evidence="1">
    <location>
        <begin position="195"/>
        <end position="214"/>
    </location>
</feature>
<keyword evidence="2" id="KW-1185">Reference proteome</keyword>
<proteinExistence type="predicted"/>
<dbReference type="WBParaSite" id="PDA_v2.g29943.t1">
    <property type="protein sequence ID" value="PDA_v2.g29943.t1"/>
    <property type="gene ID" value="PDA_v2.g29943"/>
</dbReference>
<dbReference type="Proteomes" id="UP000887578">
    <property type="component" value="Unplaced"/>
</dbReference>